<protein>
    <submittedName>
        <fullName evidence="2">Uncharacterized protein</fullName>
    </submittedName>
</protein>
<dbReference type="AlphaFoldDB" id="A0A4V6HSH5"/>
<dbReference type="SUPFAM" id="SSF56349">
    <property type="entry name" value="DNA breaking-rejoining enzymes"/>
    <property type="match status" value="1"/>
</dbReference>
<reference evidence="2 3" key="1">
    <citation type="journal article" date="2019" name="Anaerobe">
        <title>Detection of Robinsoniella peoriensis in multiple bone samples of a trauma patient.</title>
        <authorList>
            <person name="Schrottner P."/>
            <person name="Hartwich K."/>
            <person name="Bunk B."/>
            <person name="Schober I."/>
            <person name="Helbig S."/>
            <person name="Rudolph W.W."/>
            <person name="Gunzer F."/>
        </authorList>
    </citation>
    <scope>NUCLEOTIDE SEQUENCE [LARGE SCALE GENOMIC DNA]</scope>
    <source>
        <strain evidence="2 3">DSM 106044</strain>
    </source>
</reference>
<dbReference type="GO" id="GO:0015074">
    <property type="term" value="P:DNA integration"/>
    <property type="evidence" value="ECO:0007669"/>
    <property type="project" value="InterPro"/>
</dbReference>
<evidence type="ECO:0000256" key="1">
    <source>
        <dbReference type="ARBA" id="ARBA00023172"/>
    </source>
</evidence>
<keyword evidence="1" id="KW-0233">DNA recombination</keyword>
<evidence type="ECO:0000313" key="2">
    <source>
        <dbReference type="EMBL" id="TLD02958.1"/>
    </source>
</evidence>
<dbReference type="GO" id="GO:0003677">
    <property type="term" value="F:DNA binding"/>
    <property type="evidence" value="ECO:0007669"/>
    <property type="project" value="InterPro"/>
</dbReference>
<dbReference type="Gene3D" id="1.10.443.10">
    <property type="entry name" value="Intergrase catalytic core"/>
    <property type="match status" value="1"/>
</dbReference>
<dbReference type="RefSeq" id="WP_161597250.1">
    <property type="nucleotide sequence ID" value="NZ_QGQD01000002.1"/>
</dbReference>
<dbReference type="GO" id="GO:0006310">
    <property type="term" value="P:DNA recombination"/>
    <property type="evidence" value="ECO:0007669"/>
    <property type="project" value="UniProtKB-KW"/>
</dbReference>
<comment type="caution">
    <text evidence="2">The sequence shown here is derived from an EMBL/GenBank/DDBJ whole genome shotgun (WGS) entry which is preliminary data.</text>
</comment>
<proteinExistence type="predicted"/>
<name>A0A4V6HSH5_9FIRM</name>
<dbReference type="EMBL" id="QGQD01000002">
    <property type="protein sequence ID" value="TLD02958.1"/>
    <property type="molecule type" value="Genomic_DNA"/>
</dbReference>
<organism evidence="2 3">
    <name type="scientific">Robinsoniella peoriensis</name>
    <dbReference type="NCBI Taxonomy" id="180332"/>
    <lineage>
        <taxon>Bacteria</taxon>
        <taxon>Bacillati</taxon>
        <taxon>Bacillota</taxon>
        <taxon>Clostridia</taxon>
        <taxon>Lachnospirales</taxon>
        <taxon>Lachnospiraceae</taxon>
        <taxon>Robinsoniella</taxon>
    </lineage>
</organism>
<evidence type="ECO:0000313" key="3">
    <source>
        <dbReference type="Proteomes" id="UP000306509"/>
    </source>
</evidence>
<dbReference type="Proteomes" id="UP000306509">
    <property type="component" value="Unassembled WGS sequence"/>
</dbReference>
<accession>A0A4V6HSH5</accession>
<dbReference type="InterPro" id="IPR013762">
    <property type="entry name" value="Integrase-like_cat_sf"/>
</dbReference>
<sequence>MQTKYTGFGNNDFLFVNEDGNPIKPDTYSKVFRTILKRLNDKMEKHLDAHGKLPNVGAVLPRIALYDGRHSFATNNLSNDERHEVIAQIKGNSVKTLLSRYAYVDTKMTSKTLEYYSRHVAM</sequence>
<keyword evidence="3" id="KW-1185">Reference proteome</keyword>
<dbReference type="InterPro" id="IPR011010">
    <property type="entry name" value="DNA_brk_join_enz"/>
</dbReference>
<gene>
    <name evidence="2" type="ORF">DSM106044_00115</name>
</gene>